<reference evidence="3 4" key="1">
    <citation type="submission" date="2016-06" db="EMBL/GenBank/DDBJ databases">
        <title>Three novel species with peptidoglycan cell walls form the new genus Lacunisphaera gen. nov. in the family Opitutaceae of the verrucomicrobial subdivision 4.</title>
        <authorList>
            <person name="Rast P."/>
            <person name="Gloeckner I."/>
            <person name="Jogler M."/>
            <person name="Boedeker C."/>
            <person name="Jeske O."/>
            <person name="Wiegand S."/>
            <person name="Reinhardt R."/>
            <person name="Schumann P."/>
            <person name="Rohde M."/>
            <person name="Spring S."/>
            <person name="Gloeckner F.O."/>
            <person name="Jogler C."/>
        </authorList>
    </citation>
    <scope>NUCLEOTIDE SEQUENCE [LARGE SCALE GENOMIC DNA]</scope>
    <source>
        <strain evidence="3 4">IG16b</strain>
    </source>
</reference>
<dbReference type="PANTHER" id="PTHR38075">
    <property type="entry name" value="DUF4139 DOMAIN-CONTAINING PROTEIN"/>
    <property type="match status" value="1"/>
</dbReference>
<sequence>MRIMNVLRLLSVLAAGVLTASASGPALTIYNQNFAVVRERVPLDLKAGVNAVTFSDATVHLEPDSVVLRDPAGKVALRVLEQNYRADTISQGLLLSLYEGKELDFLNRDQNGKEYIVKGRVIRSGYTPNVFAMNRYGHEFMQRQQQLGNFGGGMGQPIIEVEGKLRFSLPGEPQFPALTDDSILKPQLAWALATDKPVKFDAELSYVTGGMSWEASYNLIAPEQGDTLDLTGWVTIDNQSGKQFDAAVIKLMAGDVSKLQPGQEVMNLGYVMRADKAMDADGGQVTEKAFDEFHLYSLPRPATLRNRETKQVEFLRATGVKAKTFYVYNGADIGPQFRGWNEQMIRQQPEYGTQSNPKVWVMREFKNSEENGLGIPLPKGRTRFYRQDDADGRLEFTGENTIDHTAKNELVRLYTGEAFDIVGERKRMDFQLSNRQDQMDEEFEIKVRNRKTTPVEVRVTERLYRWSNWTMVSQTHDFEKQDAQDIEFRVTVPADGEVVVRYRVRYDWR</sequence>
<feature type="chain" id="PRO_5009105249" description="DUF4139 domain-containing protein" evidence="1">
    <location>
        <begin position="23"/>
        <end position="509"/>
    </location>
</feature>
<feature type="domain" description="DUF4139" evidence="2">
    <location>
        <begin position="203"/>
        <end position="506"/>
    </location>
</feature>
<protein>
    <recommendedName>
        <fullName evidence="2">DUF4139 domain-containing protein</fullName>
    </recommendedName>
</protein>
<name>A0A1D8AV11_9BACT</name>
<dbReference type="PATRIC" id="fig|1838286.3.peg.1802"/>
<evidence type="ECO:0000313" key="3">
    <source>
        <dbReference type="EMBL" id="AOS44722.1"/>
    </source>
</evidence>
<dbReference type="Pfam" id="PF13598">
    <property type="entry name" value="DUF4139"/>
    <property type="match status" value="1"/>
</dbReference>
<dbReference type="Proteomes" id="UP000095228">
    <property type="component" value="Chromosome"/>
</dbReference>
<keyword evidence="1" id="KW-0732">Signal</keyword>
<keyword evidence="4" id="KW-1185">Reference proteome</keyword>
<dbReference type="AlphaFoldDB" id="A0A1D8AV11"/>
<proteinExistence type="predicted"/>
<gene>
    <name evidence="3" type="ORF">Verru16b_01789</name>
</gene>
<feature type="signal peptide" evidence="1">
    <location>
        <begin position="1"/>
        <end position="22"/>
    </location>
</feature>
<dbReference type="PANTHER" id="PTHR38075:SF1">
    <property type="entry name" value="DUF4139 DOMAIN-CONTAINING PROTEIN"/>
    <property type="match status" value="1"/>
</dbReference>
<dbReference type="KEGG" id="obg:Verru16b_01789"/>
<accession>A0A1D8AV11</accession>
<dbReference type="InterPro" id="IPR037291">
    <property type="entry name" value="DUF4139"/>
</dbReference>
<evidence type="ECO:0000313" key="4">
    <source>
        <dbReference type="Proteomes" id="UP000095228"/>
    </source>
</evidence>
<evidence type="ECO:0000256" key="1">
    <source>
        <dbReference type="SAM" id="SignalP"/>
    </source>
</evidence>
<organism evidence="3 4">
    <name type="scientific">Lacunisphaera limnophila</name>
    <dbReference type="NCBI Taxonomy" id="1838286"/>
    <lineage>
        <taxon>Bacteria</taxon>
        <taxon>Pseudomonadati</taxon>
        <taxon>Verrucomicrobiota</taxon>
        <taxon>Opitutia</taxon>
        <taxon>Opitutales</taxon>
        <taxon>Opitutaceae</taxon>
        <taxon>Lacunisphaera</taxon>
    </lineage>
</organism>
<dbReference type="EMBL" id="CP016094">
    <property type="protein sequence ID" value="AOS44722.1"/>
    <property type="molecule type" value="Genomic_DNA"/>
</dbReference>
<evidence type="ECO:0000259" key="2">
    <source>
        <dbReference type="Pfam" id="PF13598"/>
    </source>
</evidence>
<dbReference type="OrthoDB" id="9783078at2"/>